<keyword evidence="12 14" id="KW-0472">Membrane</keyword>
<dbReference type="RefSeq" id="WP_147914196.1">
    <property type="nucleotide sequence ID" value="NZ_JBHUEJ010000002.1"/>
</dbReference>
<proteinExistence type="inferred from homology"/>
<evidence type="ECO:0000256" key="7">
    <source>
        <dbReference type="ARBA" id="ARBA00022692"/>
    </source>
</evidence>
<feature type="region of interest" description="Disordered" evidence="13">
    <location>
        <begin position="391"/>
        <end position="410"/>
    </location>
</feature>
<organism evidence="17 18">
    <name type="scientific">Ottowia flava</name>
    <dbReference type="NCBI Taxonomy" id="2675430"/>
    <lineage>
        <taxon>Bacteria</taxon>
        <taxon>Pseudomonadati</taxon>
        <taxon>Pseudomonadota</taxon>
        <taxon>Betaproteobacteria</taxon>
        <taxon>Burkholderiales</taxon>
        <taxon>Comamonadaceae</taxon>
        <taxon>Ottowia</taxon>
    </lineage>
</organism>
<evidence type="ECO:0000256" key="13">
    <source>
        <dbReference type="SAM" id="MobiDB-lite"/>
    </source>
</evidence>
<dbReference type="SUPFAM" id="SSF81342">
    <property type="entry name" value="Transmembrane di-heme cytochromes"/>
    <property type="match status" value="1"/>
</dbReference>
<evidence type="ECO:0000256" key="14">
    <source>
        <dbReference type="SAM" id="Phobius"/>
    </source>
</evidence>
<feature type="region of interest" description="Disordered" evidence="13">
    <location>
        <begin position="72"/>
        <end position="92"/>
    </location>
</feature>
<dbReference type="InterPro" id="IPR051817">
    <property type="entry name" value="FDH_cytochrome_b556_subunit"/>
</dbReference>
<keyword evidence="10 14" id="KW-1133">Transmembrane helix</keyword>
<feature type="domain" description="Cytochrome b561 bacterial/Ni-hydrogenase" evidence="16">
    <location>
        <begin position="184"/>
        <end position="365"/>
    </location>
</feature>
<evidence type="ECO:0000256" key="12">
    <source>
        <dbReference type="ARBA" id="ARBA00023136"/>
    </source>
</evidence>
<comment type="cofactor">
    <cofactor evidence="1">
        <name>heme</name>
        <dbReference type="ChEBI" id="CHEBI:30413"/>
    </cofactor>
</comment>
<keyword evidence="9" id="KW-0249">Electron transport</keyword>
<dbReference type="PANTHER" id="PTHR30074:SF6">
    <property type="entry name" value="FORMATE DEHYDROGENASE GAMMA SUBUNIT"/>
    <property type="match status" value="1"/>
</dbReference>
<keyword evidence="6" id="KW-0349">Heme</keyword>
<evidence type="ECO:0000256" key="15">
    <source>
        <dbReference type="SAM" id="SignalP"/>
    </source>
</evidence>
<evidence type="ECO:0000256" key="1">
    <source>
        <dbReference type="ARBA" id="ARBA00001971"/>
    </source>
</evidence>
<protein>
    <submittedName>
        <fullName evidence="17">Formate dehydrogenase subunit gamma</fullName>
        <ecNumber evidence="17">1.17.1.9</ecNumber>
    </submittedName>
</protein>
<comment type="similarity">
    <text evidence="3">Belongs to the formate dehydrogenase gamma subunit family.</text>
</comment>
<sequence>MLSLLRAALLSLGCVGAAWAQSAPEAASAPAAAPAVESAAPASTPATAAAPAMPGVKSANIFEIGPDAAADPGYANQTNGERNRVQPGNNAPMWRAVGGGVTGYSSLPKSEAPEAGNLIQPMVQYPGSRFTSAGEAWRQVRNHWLLPYGAALLGIVVLALAILFFTSGPLGHKEPKDTARPIERFTPFERAAHWVNAAAFVALAISGLTMAFGKFFLQPVLGLHLAGWLTYALKYVHNFVGPAFAVSLLVVILTFIKDNFASLADFTWLRKLGGMFSHEQVPSHRFNAGEKGIFWWAVTIPGLIVVASGLVLNKLVPGLEYLRGDMQIAHMIHLTAGLFMMALMIGHIYMGTVGMYGAYSAMKTGYVSEEWAREHHQLWYDDIVAGKIPAQRSGQSAPDPVPPTPAGSTT</sequence>
<feature type="transmembrane region" description="Helical" evidence="14">
    <location>
        <begin position="191"/>
        <end position="215"/>
    </location>
</feature>
<keyword evidence="5" id="KW-1003">Cell membrane</keyword>
<feature type="chain" id="PRO_5045576041" evidence="15">
    <location>
        <begin position="21"/>
        <end position="410"/>
    </location>
</feature>
<dbReference type="Gene3D" id="1.20.950.20">
    <property type="entry name" value="Transmembrane di-heme cytochromes, Chain C"/>
    <property type="match status" value="1"/>
</dbReference>
<dbReference type="Proteomes" id="UP001597304">
    <property type="component" value="Unassembled WGS sequence"/>
</dbReference>
<evidence type="ECO:0000256" key="8">
    <source>
        <dbReference type="ARBA" id="ARBA00022723"/>
    </source>
</evidence>
<comment type="caution">
    <text evidence="17">The sequence shown here is derived from an EMBL/GenBank/DDBJ whole genome shotgun (WGS) entry which is preliminary data.</text>
</comment>
<dbReference type="InterPro" id="IPR011577">
    <property type="entry name" value="Cyt_b561_bac/Ni-Hgenase"/>
</dbReference>
<keyword evidence="11" id="KW-0408">Iron</keyword>
<keyword evidence="15" id="KW-0732">Signal</keyword>
<evidence type="ECO:0000256" key="9">
    <source>
        <dbReference type="ARBA" id="ARBA00022982"/>
    </source>
</evidence>
<name>A0ABW4KQM8_9BURK</name>
<dbReference type="InterPro" id="IPR016174">
    <property type="entry name" value="Di-haem_cyt_TM"/>
</dbReference>
<keyword evidence="8" id="KW-0479">Metal-binding</keyword>
<evidence type="ECO:0000256" key="4">
    <source>
        <dbReference type="ARBA" id="ARBA00022448"/>
    </source>
</evidence>
<evidence type="ECO:0000256" key="2">
    <source>
        <dbReference type="ARBA" id="ARBA00004651"/>
    </source>
</evidence>
<feature type="transmembrane region" description="Helical" evidence="14">
    <location>
        <begin position="235"/>
        <end position="256"/>
    </location>
</feature>
<keyword evidence="7 14" id="KW-0812">Transmembrane</keyword>
<feature type="compositionally biased region" description="Pro residues" evidence="13">
    <location>
        <begin position="399"/>
        <end position="410"/>
    </location>
</feature>
<dbReference type="PANTHER" id="PTHR30074">
    <property type="entry name" value="FORMATE DEHYDROGENASE, NITRATE-INDUCIBLE, CYTOCHROME B556 FDN SUBUNIT"/>
    <property type="match status" value="1"/>
</dbReference>
<evidence type="ECO:0000313" key="18">
    <source>
        <dbReference type="Proteomes" id="UP001597304"/>
    </source>
</evidence>
<dbReference type="EC" id="1.17.1.9" evidence="17"/>
<evidence type="ECO:0000256" key="3">
    <source>
        <dbReference type="ARBA" id="ARBA00010747"/>
    </source>
</evidence>
<reference evidence="18" key="1">
    <citation type="journal article" date="2019" name="Int. J. Syst. Evol. Microbiol.">
        <title>The Global Catalogue of Microorganisms (GCM) 10K type strain sequencing project: providing services to taxonomists for standard genome sequencing and annotation.</title>
        <authorList>
            <consortium name="The Broad Institute Genomics Platform"/>
            <consortium name="The Broad Institute Genome Sequencing Center for Infectious Disease"/>
            <person name="Wu L."/>
            <person name="Ma J."/>
        </authorList>
    </citation>
    <scope>NUCLEOTIDE SEQUENCE [LARGE SCALE GENOMIC DNA]</scope>
    <source>
        <strain evidence="18">LMG 29247</strain>
    </source>
</reference>
<dbReference type="InterPro" id="IPR006471">
    <property type="entry name" value="Formate_DH_gsu"/>
</dbReference>
<feature type="transmembrane region" description="Helical" evidence="14">
    <location>
        <begin position="332"/>
        <end position="359"/>
    </location>
</feature>
<evidence type="ECO:0000256" key="5">
    <source>
        <dbReference type="ARBA" id="ARBA00022475"/>
    </source>
</evidence>
<evidence type="ECO:0000313" key="17">
    <source>
        <dbReference type="EMBL" id="MFD1709136.1"/>
    </source>
</evidence>
<evidence type="ECO:0000259" key="16">
    <source>
        <dbReference type="Pfam" id="PF01292"/>
    </source>
</evidence>
<evidence type="ECO:0000256" key="11">
    <source>
        <dbReference type="ARBA" id="ARBA00023004"/>
    </source>
</evidence>
<accession>A0ABW4KQM8</accession>
<comment type="subcellular location">
    <subcellularLocation>
        <location evidence="2">Cell membrane</location>
        <topology evidence="2">Multi-pass membrane protein</topology>
    </subcellularLocation>
</comment>
<keyword evidence="17" id="KW-0560">Oxidoreductase</keyword>
<dbReference type="NCBIfam" id="TIGR01583">
    <property type="entry name" value="formate-DH-gamm"/>
    <property type="match status" value="1"/>
</dbReference>
<evidence type="ECO:0000256" key="10">
    <source>
        <dbReference type="ARBA" id="ARBA00022989"/>
    </source>
</evidence>
<dbReference type="EMBL" id="JBHUEJ010000002">
    <property type="protein sequence ID" value="MFD1709136.1"/>
    <property type="molecule type" value="Genomic_DNA"/>
</dbReference>
<feature type="transmembrane region" description="Helical" evidence="14">
    <location>
        <begin position="293"/>
        <end position="312"/>
    </location>
</feature>
<keyword evidence="4" id="KW-0813">Transport</keyword>
<evidence type="ECO:0000256" key="6">
    <source>
        <dbReference type="ARBA" id="ARBA00022617"/>
    </source>
</evidence>
<feature type="transmembrane region" description="Helical" evidence="14">
    <location>
        <begin position="148"/>
        <end position="170"/>
    </location>
</feature>
<dbReference type="GO" id="GO:0008863">
    <property type="term" value="F:formate dehydrogenase (NAD+) activity"/>
    <property type="evidence" value="ECO:0007669"/>
    <property type="project" value="UniProtKB-EC"/>
</dbReference>
<dbReference type="Pfam" id="PF01292">
    <property type="entry name" value="Ni_hydr_CYTB"/>
    <property type="match status" value="1"/>
</dbReference>
<keyword evidence="18" id="KW-1185">Reference proteome</keyword>
<gene>
    <name evidence="17" type="ORF">ACFSF0_00805</name>
</gene>
<feature type="signal peptide" evidence="15">
    <location>
        <begin position="1"/>
        <end position="20"/>
    </location>
</feature>